<dbReference type="GO" id="GO:0015074">
    <property type="term" value="P:DNA integration"/>
    <property type="evidence" value="ECO:0007669"/>
    <property type="project" value="InterPro"/>
</dbReference>
<evidence type="ECO:0000313" key="9">
    <source>
        <dbReference type="Proteomes" id="UP000014160"/>
    </source>
</evidence>
<dbReference type="AlphaFoldDB" id="R2XMM9"/>
<dbReference type="Gene3D" id="1.10.443.10">
    <property type="entry name" value="Intergrase catalytic core"/>
    <property type="match status" value="1"/>
</dbReference>
<feature type="coiled-coil region" evidence="4">
    <location>
        <begin position="164"/>
        <end position="191"/>
    </location>
</feature>
<dbReference type="InterPro" id="IPR013762">
    <property type="entry name" value="Integrase-like_cat_sf"/>
</dbReference>
<keyword evidence="2" id="KW-0238">DNA-binding</keyword>
<dbReference type="GO" id="GO:0003677">
    <property type="term" value="F:DNA binding"/>
    <property type="evidence" value="ECO:0007669"/>
    <property type="project" value="UniProtKB-KW"/>
</dbReference>
<accession>R2XMM9</accession>
<keyword evidence="3" id="KW-0233">DNA recombination</keyword>
<reference evidence="7 9" key="2">
    <citation type="submission" date="2013-03" db="EMBL/GenBank/DDBJ databases">
        <title>The Genome Sequence of Enterococcus gilvus ATCC BAA-350 (PacBio/Illumina hybrid assembly).</title>
        <authorList>
            <consortium name="The Broad Institute Genomics Platform"/>
            <consortium name="The Broad Institute Genome Sequencing Center for Infectious Disease"/>
            <person name="Earl A."/>
            <person name="Russ C."/>
            <person name="Gilmore M."/>
            <person name="Surin D."/>
            <person name="Walker B."/>
            <person name="Young S."/>
            <person name="Zeng Q."/>
            <person name="Gargeya S."/>
            <person name="Fitzgerald M."/>
            <person name="Haas B."/>
            <person name="Abouelleil A."/>
            <person name="Allen A.W."/>
            <person name="Alvarado L."/>
            <person name="Arachchi H.M."/>
            <person name="Berlin A.M."/>
            <person name="Chapman S.B."/>
            <person name="Gainer-Dewar J."/>
            <person name="Goldberg J."/>
            <person name="Griggs A."/>
            <person name="Gujja S."/>
            <person name="Hansen M."/>
            <person name="Howarth C."/>
            <person name="Imamovic A."/>
            <person name="Ireland A."/>
            <person name="Larimer J."/>
            <person name="McCowan C."/>
            <person name="Murphy C."/>
            <person name="Pearson M."/>
            <person name="Poon T.W."/>
            <person name="Priest M."/>
            <person name="Roberts A."/>
            <person name="Saif S."/>
            <person name="Shea T."/>
            <person name="Sisk P."/>
            <person name="Sykes S."/>
            <person name="Wortman J."/>
            <person name="Nusbaum C."/>
            <person name="Birren B."/>
        </authorList>
    </citation>
    <scope>NUCLEOTIDE SEQUENCE [LARGE SCALE GENOMIC DNA]</scope>
    <source>
        <strain evidence="7 9">ATCC BAA-350</strain>
    </source>
</reference>
<gene>
    <name evidence="7" type="ORF">I592_01916</name>
    <name evidence="6" type="ORF">UKC_02051</name>
</gene>
<dbReference type="InterPro" id="IPR002104">
    <property type="entry name" value="Integrase_catalytic"/>
</dbReference>
<name>R2XMM9_9ENTE</name>
<dbReference type="InterPro" id="IPR050090">
    <property type="entry name" value="Tyrosine_recombinase_XerCD"/>
</dbReference>
<dbReference type="InterPro" id="IPR025269">
    <property type="entry name" value="SAM-like_dom"/>
</dbReference>
<dbReference type="Pfam" id="PF00589">
    <property type="entry name" value="Phage_integrase"/>
    <property type="match status" value="1"/>
</dbReference>
<evidence type="ECO:0000256" key="4">
    <source>
        <dbReference type="SAM" id="Coils"/>
    </source>
</evidence>
<keyword evidence="4" id="KW-0175">Coiled coil</keyword>
<sequence length="392" mass="46216">MEKKTRFKKQINSYGKVTWSFQAFRTTRRGFKTKREAQLAYLELEKVHRSRKNLVGFREKFSVVGEQWYNYYRLLDEQKESTYIKRWEMLQILNRWIGDMELIELSPDYLEELFFQLKKKGIDGSSQGYAKNTLYSIRQTLNMVLKYCLKKNMLNVNPLSGLPMPKYKKSVDDLKQSLESLDNKYLTIEELRTLLNYSTVHEELPLSTLFYVLFYTGCRISEALAIQPEDIDFEKNEILFYKQTATKGKQSDFKISTTKTDSSARRVVVTPLVMEKLKILIDALEDMRKKVNFDVERTYLFVYLEPNKRGLPFRKEYVNDHIKNCVERCGISKPFHTHLARHTMASLVAPHCSWDVLRARLGHADKSTSEIYRHLTADERLKPLKAFAELES</sequence>
<evidence type="ECO:0000313" key="8">
    <source>
        <dbReference type="Proteomes" id="UP000013750"/>
    </source>
</evidence>
<reference evidence="6 8" key="1">
    <citation type="submission" date="2013-02" db="EMBL/GenBank/DDBJ databases">
        <title>The Genome Sequence of Enterococcus gilvus ATCC BAA-350.</title>
        <authorList>
            <consortium name="The Broad Institute Genome Sequencing Platform"/>
            <consortium name="The Broad Institute Genome Sequencing Center for Infectious Disease"/>
            <person name="Earl A.M."/>
            <person name="Gilmore M.S."/>
            <person name="Lebreton F."/>
            <person name="Walker B."/>
            <person name="Young S.K."/>
            <person name="Zeng Q."/>
            <person name="Gargeya S."/>
            <person name="Fitzgerald M."/>
            <person name="Haas B."/>
            <person name="Abouelleil A."/>
            <person name="Alvarado L."/>
            <person name="Arachchi H.M."/>
            <person name="Berlin A.M."/>
            <person name="Chapman S.B."/>
            <person name="Dewar J."/>
            <person name="Goldberg J."/>
            <person name="Griggs A."/>
            <person name="Gujja S."/>
            <person name="Hansen M."/>
            <person name="Howarth C."/>
            <person name="Imamovic A."/>
            <person name="Larimer J."/>
            <person name="McCowan C."/>
            <person name="Murphy C."/>
            <person name="Neiman D."/>
            <person name="Pearson M."/>
            <person name="Priest M."/>
            <person name="Roberts A."/>
            <person name="Saif S."/>
            <person name="Shea T."/>
            <person name="Sisk P."/>
            <person name="Sykes S."/>
            <person name="Wortman J."/>
            <person name="Nusbaum C."/>
            <person name="Birren B."/>
        </authorList>
    </citation>
    <scope>NUCLEOTIDE SEQUENCE [LARGE SCALE GENOMIC DNA]</scope>
    <source>
        <strain evidence="6 8">ATCC BAA-350</strain>
    </source>
</reference>
<dbReference type="PROSITE" id="PS51898">
    <property type="entry name" value="TYR_RECOMBINASE"/>
    <property type="match status" value="1"/>
</dbReference>
<dbReference type="PATRIC" id="fig|1158614.3.peg.2061"/>
<dbReference type="HOGENOM" id="CLU_027562_18_0_9"/>
<evidence type="ECO:0000313" key="7">
    <source>
        <dbReference type="EMBL" id="EOW82596.1"/>
    </source>
</evidence>
<protein>
    <submittedName>
        <fullName evidence="6">Phage integrase</fullName>
    </submittedName>
</protein>
<dbReference type="Pfam" id="PF13102">
    <property type="entry name" value="Phage_int_SAM_5"/>
    <property type="match status" value="1"/>
</dbReference>
<dbReference type="EMBL" id="AJDQ01000007">
    <property type="protein sequence ID" value="EOI56154.1"/>
    <property type="molecule type" value="Genomic_DNA"/>
</dbReference>
<keyword evidence="9" id="KW-1185">Reference proteome</keyword>
<feature type="domain" description="Tyr recombinase" evidence="5">
    <location>
        <begin position="181"/>
        <end position="386"/>
    </location>
</feature>
<evidence type="ECO:0000256" key="2">
    <source>
        <dbReference type="ARBA" id="ARBA00023125"/>
    </source>
</evidence>
<evidence type="ECO:0000259" key="5">
    <source>
        <dbReference type="PROSITE" id="PS51898"/>
    </source>
</evidence>
<dbReference type="PANTHER" id="PTHR30349:SF64">
    <property type="entry name" value="PROPHAGE INTEGRASE INTD-RELATED"/>
    <property type="match status" value="1"/>
</dbReference>
<dbReference type="Proteomes" id="UP000013750">
    <property type="component" value="Unassembled WGS sequence"/>
</dbReference>
<dbReference type="EMBL" id="ASWH01000001">
    <property type="protein sequence ID" value="EOW82596.1"/>
    <property type="molecule type" value="Genomic_DNA"/>
</dbReference>
<organism evidence="6 8">
    <name type="scientific">Enterococcus gilvus ATCC BAA-350</name>
    <dbReference type="NCBI Taxonomy" id="1158614"/>
    <lineage>
        <taxon>Bacteria</taxon>
        <taxon>Bacillati</taxon>
        <taxon>Bacillota</taxon>
        <taxon>Bacilli</taxon>
        <taxon>Lactobacillales</taxon>
        <taxon>Enterococcaceae</taxon>
        <taxon>Enterococcus</taxon>
    </lineage>
</organism>
<dbReference type="InterPro" id="IPR011010">
    <property type="entry name" value="DNA_brk_join_enz"/>
</dbReference>
<dbReference type="InterPro" id="IPR010998">
    <property type="entry name" value="Integrase_recombinase_N"/>
</dbReference>
<comment type="caution">
    <text evidence="6">The sequence shown here is derived from an EMBL/GenBank/DDBJ whole genome shotgun (WGS) entry which is preliminary data.</text>
</comment>
<dbReference type="OrthoDB" id="9803188at2"/>
<dbReference type="RefSeq" id="WP_010780446.1">
    <property type="nucleotide sequence ID" value="NZ_ASWH01000001.1"/>
</dbReference>
<dbReference type="GO" id="GO:0006310">
    <property type="term" value="P:DNA recombination"/>
    <property type="evidence" value="ECO:0007669"/>
    <property type="project" value="UniProtKB-KW"/>
</dbReference>
<evidence type="ECO:0000313" key="6">
    <source>
        <dbReference type="EMBL" id="EOI56154.1"/>
    </source>
</evidence>
<dbReference type="eggNOG" id="COG4974">
    <property type="taxonomic scope" value="Bacteria"/>
</dbReference>
<dbReference type="Gene3D" id="1.10.150.130">
    <property type="match status" value="1"/>
</dbReference>
<dbReference type="Proteomes" id="UP000014160">
    <property type="component" value="Unassembled WGS sequence"/>
</dbReference>
<proteinExistence type="inferred from homology"/>
<dbReference type="SUPFAM" id="SSF56349">
    <property type="entry name" value="DNA breaking-rejoining enzymes"/>
    <property type="match status" value="1"/>
</dbReference>
<dbReference type="PANTHER" id="PTHR30349">
    <property type="entry name" value="PHAGE INTEGRASE-RELATED"/>
    <property type="match status" value="1"/>
</dbReference>
<comment type="similarity">
    <text evidence="1">Belongs to the 'phage' integrase family.</text>
</comment>
<evidence type="ECO:0000256" key="1">
    <source>
        <dbReference type="ARBA" id="ARBA00008857"/>
    </source>
</evidence>
<dbReference type="CDD" id="cd01189">
    <property type="entry name" value="INT_ICEBs1_C_like"/>
    <property type="match status" value="1"/>
</dbReference>
<evidence type="ECO:0000256" key="3">
    <source>
        <dbReference type="ARBA" id="ARBA00023172"/>
    </source>
</evidence>